<dbReference type="InterPro" id="IPR018035">
    <property type="entry name" value="Flagellar_FliH/T3SS_HrpE"/>
</dbReference>
<keyword evidence="3" id="KW-0813">Transport</keyword>
<feature type="domain" description="Flagellar assembly protein FliH/Type III secretion system HrpE" evidence="8">
    <location>
        <begin position="144"/>
        <end position="269"/>
    </location>
</feature>
<dbReference type="SUPFAM" id="SSF160527">
    <property type="entry name" value="V-type ATPase subunit E-like"/>
    <property type="match status" value="1"/>
</dbReference>
<evidence type="ECO:0000259" key="8">
    <source>
        <dbReference type="Pfam" id="PF02108"/>
    </source>
</evidence>
<keyword evidence="4" id="KW-1005">Bacterial flagellum biogenesis</keyword>
<gene>
    <name evidence="9" type="ORF">C0601_09725</name>
</gene>
<evidence type="ECO:0000313" key="9">
    <source>
        <dbReference type="EMBL" id="PLX16746.1"/>
    </source>
</evidence>
<keyword evidence="5" id="KW-0653">Protein transport</keyword>
<proteinExistence type="inferred from homology"/>
<feature type="coiled-coil region" evidence="7">
    <location>
        <begin position="29"/>
        <end position="152"/>
    </location>
</feature>
<dbReference type="Pfam" id="PF02108">
    <property type="entry name" value="FliH"/>
    <property type="match status" value="1"/>
</dbReference>
<dbReference type="Proteomes" id="UP000234857">
    <property type="component" value="Unassembled WGS sequence"/>
</dbReference>
<protein>
    <recommendedName>
        <fullName evidence="8">Flagellar assembly protein FliH/Type III secretion system HrpE domain-containing protein</fullName>
    </recommendedName>
</protein>
<comment type="similarity">
    <text evidence="2">Belongs to the FliH family.</text>
</comment>
<evidence type="ECO:0000256" key="5">
    <source>
        <dbReference type="ARBA" id="ARBA00022927"/>
    </source>
</evidence>
<dbReference type="AlphaFoldDB" id="A0A2N5ZDK0"/>
<evidence type="ECO:0000256" key="7">
    <source>
        <dbReference type="SAM" id="Coils"/>
    </source>
</evidence>
<evidence type="ECO:0000256" key="3">
    <source>
        <dbReference type="ARBA" id="ARBA00022448"/>
    </source>
</evidence>
<dbReference type="PANTHER" id="PTHR34982:SF1">
    <property type="entry name" value="FLAGELLAR ASSEMBLY PROTEIN FLIH"/>
    <property type="match status" value="1"/>
</dbReference>
<keyword evidence="7" id="KW-0175">Coiled coil</keyword>
<dbReference type="InterPro" id="IPR051472">
    <property type="entry name" value="T3SS_Stator/FliH"/>
</dbReference>
<evidence type="ECO:0000256" key="6">
    <source>
        <dbReference type="ARBA" id="ARBA00023225"/>
    </source>
</evidence>
<name>A0A2N5ZDK0_MUIH1</name>
<evidence type="ECO:0000256" key="2">
    <source>
        <dbReference type="ARBA" id="ARBA00006602"/>
    </source>
</evidence>
<keyword evidence="6" id="KW-1006">Bacterial flagellum protein export</keyword>
<dbReference type="GO" id="GO:0015031">
    <property type="term" value="P:protein transport"/>
    <property type="evidence" value="ECO:0007669"/>
    <property type="project" value="UniProtKB-KW"/>
</dbReference>
<dbReference type="GO" id="GO:0044781">
    <property type="term" value="P:bacterial-type flagellum organization"/>
    <property type="evidence" value="ECO:0007669"/>
    <property type="project" value="UniProtKB-KW"/>
</dbReference>
<dbReference type="EMBL" id="PKTG01000107">
    <property type="protein sequence ID" value="PLX16746.1"/>
    <property type="molecule type" value="Genomic_DNA"/>
</dbReference>
<dbReference type="PANTHER" id="PTHR34982">
    <property type="entry name" value="YOP PROTEINS TRANSLOCATION PROTEIN L"/>
    <property type="match status" value="1"/>
</dbReference>
<accession>A0A2N5ZDK0</accession>
<sequence length="278" mass="32172">MPVFRIKKGQDNKKKITIGQQGILREDEFKEEKNELDDLIRKKNSIISEINSLKHESEGIISDARDQADRINEQSKVQKTEAENILSEAKEQAEKILVKAKEEAEKEKEKGYSEGFDQGYTKGAKEGNESAIKSIREEYQSILKESENVLNQVISKKQEIIKKADEEILRIVLKVARKVISGELRINKEIVYNNLKEALKRLTDRENVIIHINKKDLPIVESHRDEFFSEIRGLKNFKIVEENFLNPGDCIVETQFGFIDAVIDSQFEELERILLEEE</sequence>
<evidence type="ECO:0000313" key="10">
    <source>
        <dbReference type="Proteomes" id="UP000234857"/>
    </source>
</evidence>
<comment type="function">
    <text evidence="1">Needed for flagellar regrowth and assembly.</text>
</comment>
<organism evidence="9 10">
    <name type="scientific">Muiribacterium halophilum</name>
    <dbReference type="NCBI Taxonomy" id="2053465"/>
    <lineage>
        <taxon>Bacteria</taxon>
        <taxon>Candidatus Muiribacteriota</taxon>
        <taxon>Candidatus Muiribacteriia</taxon>
        <taxon>Candidatus Muiribacteriales</taxon>
        <taxon>Candidatus Muiribacteriaceae</taxon>
        <taxon>Candidatus Muiribacterium</taxon>
    </lineage>
</organism>
<evidence type="ECO:0000256" key="1">
    <source>
        <dbReference type="ARBA" id="ARBA00003041"/>
    </source>
</evidence>
<reference evidence="9 10" key="1">
    <citation type="submission" date="2017-11" db="EMBL/GenBank/DDBJ databases">
        <title>Genome-resolved metagenomics identifies genetic mobility, metabolic interactions, and unexpected diversity in perchlorate-reducing communities.</title>
        <authorList>
            <person name="Barnum T.P."/>
            <person name="Figueroa I.A."/>
            <person name="Carlstrom C.I."/>
            <person name="Lucas L.N."/>
            <person name="Engelbrektson A.L."/>
            <person name="Coates J.D."/>
        </authorList>
    </citation>
    <scope>NUCLEOTIDE SEQUENCE [LARGE SCALE GENOMIC DNA]</scope>
    <source>
        <strain evidence="9">BM706</strain>
    </source>
</reference>
<evidence type="ECO:0000256" key="4">
    <source>
        <dbReference type="ARBA" id="ARBA00022795"/>
    </source>
</evidence>
<comment type="caution">
    <text evidence="9">The sequence shown here is derived from an EMBL/GenBank/DDBJ whole genome shotgun (WGS) entry which is preliminary data.</text>
</comment>
<dbReference type="GO" id="GO:0005829">
    <property type="term" value="C:cytosol"/>
    <property type="evidence" value="ECO:0007669"/>
    <property type="project" value="TreeGrafter"/>
</dbReference>